<dbReference type="RefSeq" id="WP_116284415.1">
    <property type="nucleotide sequence ID" value="NZ_NBXA01000031.1"/>
</dbReference>
<keyword evidence="2" id="KW-0251">Elongation factor</keyword>
<dbReference type="EMBL" id="NBXA01000031">
    <property type="protein sequence ID" value="RFA07115.1"/>
    <property type="molecule type" value="Genomic_DNA"/>
</dbReference>
<name>A0A3E0VBU3_9MICO</name>
<dbReference type="AlphaFoldDB" id="A0A3E0VBU3"/>
<dbReference type="OrthoDB" id="4171838at2"/>
<sequence>MTPLSASDVRASFINTSLRERKAVTFPPDFDTLAWADLDYLGWRDPKLPDVGYVITHLEDGPAGIMLRKSAGQTRSRPQCAWCEDVTLPNDVLYFTAKRTGPSGRAGNTVATLVCANFECSSNVRKLPPLAYSGFDREAARLERIAKLELRSRTFVADLRCAE</sequence>
<evidence type="ECO:0000313" key="2">
    <source>
        <dbReference type="EMBL" id="RFA07115.1"/>
    </source>
</evidence>
<dbReference type="InterPro" id="IPR032330">
    <property type="entry name" value="EF-G-binding_C"/>
</dbReference>
<accession>A0A3E0VBU3</accession>
<comment type="caution">
    <text evidence="2">The sequence shown here is derived from an EMBL/GenBank/DDBJ whole genome shotgun (WGS) entry which is preliminary data.</text>
</comment>
<gene>
    <name evidence="2" type="ORF">B7R21_16795</name>
</gene>
<proteinExistence type="predicted"/>
<evidence type="ECO:0000313" key="3">
    <source>
        <dbReference type="Proteomes" id="UP000256709"/>
    </source>
</evidence>
<reference evidence="2 3" key="1">
    <citation type="submission" date="2017-04" db="EMBL/GenBank/DDBJ databases">
        <title>Comparative genome analysis of Subtercola boreus.</title>
        <authorList>
            <person name="Cho Y.-J."/>
            <person name="Cho A."/>
            <person name="Kim O.-S."/>
            <person name="Lee J.-I."/>
        </authorList>
    </citation>
    <scope>NUCLEOTIDE SEQUENCE [LARGE SCALE GENOMIC DNA]</scope>
    <source>
        <strain evidence="2 3">P27444</strain>
    </source>
</reference>
<dbReference type="GO" id="GO:0003746">
    <property type="term" value="F:translation elongation factor activity"/>
    <property type="evidence" value="ECO:0007669"/>
    <property type="project" value="UniProtKB-KW"/>
</dbReference>
<keyword evidence="2" id="KW-0648">Protein biosynthesis</keyword>
<protein>
    <submittedName>
        <fullName evidence="2">Translation elongation factor</fullName>
    </submittedName>
</protein>
<feature type="domain" description="Elongation factor G-binding protein C-terminal treble-clef zinc-finger" evidence="1">
    <location>
        <begin position="8"/>
        <end position="158"/>
    </location>
</feature>
<evidence type="ECO:0000259" key="1">
    <source>
        <dbReference type="Pfam" id="PF16571"/>
    </source>
</evidence>
<dbReference type="Proteomes" id="UP000256709">
    <property type="component" value="Unassembled WGS sequence"/>
</dbReference>
<organism evidence="2 3">
    <name type="scientific">Subtercola boreus</name>
    <dbReference type="NCBI Taxonomy" id="120213"/>
    <lineage>
        <taxon>Bacteria</taxon>
        <taxon>Bacillati</taxon>
        <taxon>Actinomycetota</taxon>
        <taxon>Actinomycetes</taxon>
        <taxon>Micrococcales</taxon>
        <taxon>Microbacteriaceae</taxon>
        <taxon>Subtercola</taxon>
    </lineage>
</organism>
<dbReference type="Pfam" id="PF16571">
    <property type="entry name" value="FBP_C"/>
    <property type="match status" value="1"/>
</dbReference>